<evidence type="ECO:0000313" key="3">
    <source>
        <dbReference type="Proteomes" id="UP000053676"/>
    </source>
</evidence>
<protein>
    <submittedName>
        <fullName evidence="2">Uncharacterized protein</fullName>
    </submittedName>
</protein>
<dbReference type="KEGG" id="nai:NECAME_13110"/>
<dbReference type="OrthoDB" id="5874683at2759"/>
<evidence type="ECO:0000256" key="1">
    <source>
        <dbReference type="SAM" id="MobiDB-lite"/>
    </source>
</evidence>
<sequence>MAEDENVPVASVDEELAERLGVPLLDSRENASNDKGAPRSRLGKRSQSSSPTTNSRTTSSTATTGTTPADVTGNSPCALKSKRVKVKANISRSRVIPELSPFIHLLPDLTRIESKDQLELYRVIYESSVRALESLRFHVCVFWIAQHTELVVLGKRNA</sequence>
<dbReference type="AlphaFoldDB" id="W2SXD8"/>
<feature type="region of interest" description="Disordered" evidence="1">
    <location>
        <begin position="1"/>
        <end position="76"/>
    </location>
</feature>
<accession>W2SXD8</accession>
<organism evidence="2 3">
    <name type="scientific">Necator americanus</name>
    <name type="common">Human hookworm</name>
    <dbReference type="NCBI Taxonomy" id="51031"/>
    <lineage>
        <taxon>Eukaryota</taxon>
        <taxon>Metazoa</taxon>
        <taxon>Ecdysozoa</taxon>
        <taxon>Nematoda</taxon>
        <taxon>Chromadorea</taxon>
        <taxon>Rhabditida</taxon>
        <taxon>Rhabditina</taxon>
        <taxon>Rhabditomorpha</taxon>
        <taxon>Strongyloidea</taxon>
        <taxon>Ancylostomatidae</taxon>
        <taxon>Bunostominae</taxon>
        <taxon>Necator</taxon>
    </lineage>
</organism>
<dbReference type="Proteomes" id="UP000053676">
    <property type="component" value="Unassembled WGS sequence"/>
</dbReference>
<feature type="compositionally biased region" description="Acidic residues" evidence="1">
    <location>
        <begin position="1"/>
        <end position="16"/>
    </location>
</feature>
<feature type="compositionally biased region" description="Low complexity" evidence="1">
    <location>
        <begin position="46"/>
        <end position="67"/>
    </location>
</feature>
<proteinExistence type="predicted"/>
<reference evidence="3" key="1">
    <citation type="journal article" date="2014" name="Nat. Genet.">
        <title>Genome of the human hookworm Necator americanus.</title>
        <authorList>
            <person name="Tang Y.T."/>
            <person name="Gao X."/>
            <person name="Rosa B.A."/>
            <person name="Abubucker S."/>
            <person name="Hallsworth-Pepin K."/>
            <person name="Martin J."/>
            <person name="Tyagi R."/>
            <person name="Heizer E."/>
            <person name="Zhang X."/>
            <person name="Bhonagiri-Palsikar V."/>
            <person name="Minx P."/>
            <person name="Warren W.C."/>
            <person name="Wang Q."/>
            <person name="Zhan B."/>
            <person name="Hotez P.J."/>
            <person name="Sternberg P.W."/>
            <person name="Dougall A."/>
            <person name="Gaze S.T."/>
            <person name="Mulvenna J."/>
            <person name="Sotillo J."/>
            <person name="Ranganathan S."/>
            <person name="Rabelo E.M."/>
            <person name="Wilson R.K."/>
            <person name="Felgner P.L."/>
            <person name="Bethony J."/>
            <person name="Hawdon J.M."/>
            <person name="Gasser R.B."/>
            <person name="Loukas A."/>
            <person name="Mitreva M."/>
        </authorList>
    </citation>
    <scope>NUCLEOTIDE SEQUENCE [LARGE SCALE GENOMIC DNA]</scope>
</reference>
<dbReference type="EMBL" id="KI660375">
    <property type="protein sequence ID" value="ETN74270.1"/>
    <property type="molecule type" value="Genomic_DNA"/>
</dbReference>
<name>W2SXD8_NECAM</name>
<evidence type="ECO:0000313" key="2">
    <source>
        <dbReference type="EMBL" id="ETN74270.1"/>
    </source>
</evidence>
<keyword evidence="3" id="KW-1185">Reference proteome</keyword>
<dbReference type="STRING" id="51031.W2SXD8"/>
<gene>
    <name evidence="2" type="ORF">NECAME_13110</name>
</gene>